<keyword evidence="1" id="KW-1133">Transmembrane helix</keyword>
<sequence length="221" mass="24957">MRIIYVLFLLLVLVIFGGGNVLGKNADILYYVVILAIGVGGAYYAFWFKKFAQKVNALLPLIETEPDTYIAETEKLLEGRLPTNIRSMLIMNIAVAYMEKNDFITAKQKLKRINSGALKKANGAVYFLNLAYVLIHLGENESAMEIIKKYKKRILSLPMGGNLPRLIAFVQIFEAMQEGKWAEANEKMKSSKESWPDRVTGVDFSFLEAQLAKHENADKEI</sequence>
<keyword evidence="1" id="KW-0472">Membrane</keyword>
<dbReference type="Proteomes" id="UP000070539">
    <property type="component" value="Unassembled WGS sequence"/>
</dbReference>
<keyword evidence="1" id="KW-0812">Transmembrane</keyword>
<dbReference type="SUPFAM" id="SSF48452">
    <property type="entry name" value="TPR-like"/>
    <property type="match status" value="1"/>
</dbReference>
<dbReference type="InterPro" id="IPR011990">
    <property type="entry name" value="TPR-like_helical_dom_sf"/>
</dbReference>
<feature type="transmembrane region" description="Helical" evidence="1">
    <location>
        <begin position="28"/>
        <end position="46"/>
    </location>
</feature>
<dbReference type="RefSeq" id="WP_066083380.1">
    <property type="nucleotide sequence ID" value="NZ_LRVM01000001.1"/>
</dbReference>
<dbReference type="STRING" id="36847.CLNEO_00810"/>
<evidence type="ECO:0000256" key="1">
    <source>
        <dbReference type="SAM" id="Phobius"/>
    </source>
</evidence>
<gene>
    <name evidence="2" type="ORF">CLNEO_00810</name>
</gene>
<dbReference type="AlphaFoldDB" id="A0A136WHH4"/>
<evidence type="ECO:0000313" key="2">
    <source>
        <dbReference type="EMBL" id="KXL53985.1"/>
    </source>
</evidence>
<comment type="caution">
    <text evidence="2">The sequence shown here is derived from an EMBL/GenBank/DDBJ whole genome shotgun (WGS) entry which is preliminary data.</text>
</comment>
<dbReference type="OrthoDB" id="2082836at2"/>
<evidence type="ECO:0008006" key="4">
    <source>
        <dbReference type="Google" id="ProtNLM"/>
    </source>
</evidence>
<proteinExistence type="predicted"/>
<reference evidence="2 3" key="1">
    <citation type="submission" date="2016-01" db="EMBL/GenBank/DDBJ databases">
        <title>Genome sequence of Clostridium neopropionicum X4, DSM-3847.</title>
        <authorList>
            <person name="Poehlein A."/>
            <person name="Beck M.H."/>
            <person name="Bengelsdorf F.R."/>
            <person name="Daniel R."/>
            <person name="Duerre P."/>
        </authorList>
    </citation>
    <scope>NUCLEOTIDE SEQUENCE [LARGE SCALE GENOMIC DNA]</scope>
    <source>
        <strain evidence="2 3">DSM-3847</strain>
    </source>
</reference>
<organism evidence="2 3">
    <name type="scientific">Anaerotignum neopropionicum</name>
    <dbReference type="NCBI Taxonomy" id="36847"/>
    <lineage>
        <taxon>Bacteria</taxon>
        <taxon>Bacillati</taxon>
        <taxon>Bacillota</taxon>
        <taxon>Clostridia</taxon>
        <taxon>Lachnospirales</taxon>
        <taxon>Anaerotignaceae</taxon>
        <taxon>Anaerotignum</taxon>
    </lineage>
</organism>
<dbReference type="EMBL" id="LRVM01000001">
    <property type="protein sequence ID" value="KXL53985.1"/>
    <property type="molecule type" value="Genomic_DNA"/>
</dbReference>
<keyword evidence="3" id="KW-1185">Reference proteome</keyword>
<name>A0A136WHH4_9FIRM</name>
<accession>A0A136WHH4</accession>
<protein>
    <recommendedName>
        <fullName evidence="4">Tetratricopeptide repeat protein</fullName>
    </recommendedName>
</protein>
<evidence type="ECO:0000313" key="3">
    <source>
        <dbReference type="Proteomes" id="UP000070539"/>
    </source>
</evidence>
<dbReference type="Gene3D" id="1.25.40.10">
    <property type="entry name" value="Tetratricopeptide repeat domain"/>
    <property type="match status" value="1"/>
</dbReference>